<dbReference type="Proteomes" id="UP000773462">
    <property type="component" value="Unassembled WGS sequence"/>
</dbReference>
<dbReference type="EMBL" id="JAGGLV010000025">
    <property type="protein sequence ID" value="MBP2115284.1"/>
    <property type="molecule type" value="Genomic_DNA"/>
</dbReference>
<comment type="caution">
    <text evidence="6">The sequence shown here is derived from an EMBL/GenBank/DDBJ whole genome shotgun (WGS) entry which is preliminary data.</text>
</comment>
<evidence type="ECO:0000256" key="3">
    <source>
        <dbReference type="ARBA" id="ARBA00022598"/>
    </source>
</evidence>
<dbReference type="EC" id="6.5.1.1" evidence="2"/>
<dbReference type="CDD" id="cd07906">
    <property type="entry name" value="Adenylation_DNA_ligase_LigD_LigC"/>
    <property type="match status" value="1"/>
</dbReference>
<evidence type="ECO:0000259" key="5">
    <source>
        <dbReference type="PROSITE" id="PS50160"/>
    </source>
</evidence>
<dbReference type="PANTHER" id="PTHR45674:SF4">
    <property type="entry name" value="DNA LIGASE 1"/>
    <property type="match status" value="1"/>
</dbReference>
<comment type="catalytic activity">
    <reaction evidence="4">
        <text>ATP + (deoxyribonucleotide)n-3'-hydroxyl + 5'-phospho-(deoxyribonucleotide)m = (deoxyribonucleotide)n+m + AMP + diphosphate.</text>
        <dbReference type="EC" id="6.5.1.1"/>
    </reaction>
</comment>
<dbReference type="GO" id="GO:0003910">
    <property type="term" value="F:DNA ligase (ATP) activity"/>
    <property type="evidence" value="ECO:0007669"/>
    <property type="project" value="UniProtKB-EC"/>
</dbReference>
<evidence type="ECO:0000313" key="6">
    <source>
        <dbReference type="EMBL" id="MBP2115284.1"/>
    </source>
</evidence>
<name>A0ABS4P0S1_9BACL</name>
<sequence>MPRGRASAPAARLDSSLQLKTITPFEPVLASVLPSGEQWIAQIKWDGVRMISYYDGSHAELINRRGNRRTLQYPELAEPGSYCRAGSFILDGEIIALSDGKPSFHEVMRRDSLKNEAAIRAVQPQVPVLYMVFDMLYCDGIWLLDEPLSRRQELLKEMLLPHPHVQQVPSYPDPVQLLAAARQGSLEGIVCKDLDSAYAPGGKDKRWQKLKIISDVTAVAGGVTFRDGIVNALLFGLYDDAGRLHYIGHAGAGRMTVQDWRTLTGRIPGLVTEHMPFAALPQRSSGSVWIKPELVFKLHFLEWNPSGTFRQPVIQAQVDLPAHYCSLSQRGF</sequence>
<dbReference type="SUPFAM" id="SSF50249">
    <property type="entry name" value="Nucleic acid-binding proteins"/>
    <property type="match status" value="1"/>
</dbReference>
<comment type="similarity">
    <text evidence="1">Belongs to the ATP-dependent DNA ligase family.</text>
</comment>
<feature type="domain" description="ATP-dependent DNA ligase family profile" evidence="5">
    <location>
        <begin position="121"/>
        <end position="211"/>
    </location>
</feature>
<dbReference type="PANTHER" id="PTHR45674">
    <property type="entry name" value="DNA LIGASE 1/3 FAMILY MEMBER"/>
    <property type="match status" value="1"/>
</dbReference>
<reference evidence="6 7" key="1">
    <citation type="submission" date="2021-03" db="EMBL/GenBank/DDBJ databases">
        <title>Genomic Encyclopedia of Type Strains, Phase IV (KMG-IV): sequencing the most valuable type-strain genomes for metagenomic binning, comparative biology and taxonomic classification.</title>
        <authorList>
            <person name="Goeker M."/>
        </authorList>
    </citation>
    <scope>NUCLEOTIDE SEQUENCE [LARGE SCALE GENOMIC DNA]</scope>
    <source>
        <strain evidence="6 7">DSM 101953</strain>
    </source>
</reference>
<dbReference type="SUPFAM" id="SSF56091">
    <property type="entry name" value="DNA ligase/mRNA capping enzyme, catalytic domain"/>
    <property type="match status" value="1"/>
</dbReference>
<dbReference type="PROSITE" id="PS50160">
    <property type="entry name" value="DNA_LIGASE_A3"/>
    <property type="match status" value="1"/>
</dbReference>
<keyword evidence="3 6" id="KW-0436">Ligase</keyword>
<keyword evidence="7" id="KW-1185">Reference proteome</keyword>
<evidence type="ECO:0000256" key="4">
    <source>
        <dbReference type="ARBA" id="ARBA00034003"/>
    </source>
</evidence>
<dbReference type="CDD" id="cd07971">
    <property type="entry name" value="OBF_DNA_ligase_LigD"/>
    <property type="match status" value="1"/>
</dbReference>
<dbReference type="Gene3D" id="3.30.1490.70">
    <property type="match status" value="1"/>
</dbReference>
<organism evidence="6 7">
    <name type="scientific">Paenibacillus silagei</name>
    <dbReference type="NCBI Taxonomy" id="1670801"/>
    <lineage>
        <taxon>Bacteria</taxon>
        <taxon>Bacillati</taxon>
        <taxon>Bacillota</taxon>
        <taxon>Bacilli</taxon>
        <taxon>Bacillales</taxon>
        <taxon>Paenibacillaceae</taxon>
        <taxon>Paenibacillus</taxon>
    </lineage>
</organism>
<gene>
    <name evidence="6" type="ORF">J2Z70_005471</name>
</gene>
<dbReference type="Pfam" id="PF01068">
    <property type="entry name" value="DNA_ligase_A_M"/>
    <property type="match status" value="1"/>
</dbReference>
<dbReference type="InterPro" id="IPR012309">
    <property type="entry name" value="DNA_ligase_ATP-dep_C"/>
</dbReference>
<dbReference type="Gene3D" id="2.40.50.140">
    <property type="entry name" value="Nucleic acid-binding proteins"/>
    <property type="match status" value="1"/>
</dbReference>
<dbReference type="Gene3D" id="3.30.470.30">
    <property type="entry name" value="DNA ligase/mRNA capping enzyme"/>
    <property type="match status" value="1"/>
</dbReference>
<dbReference type="Pfam" id="PF04679">
    <property type="entry name" value="DNA_ligase_A_C"/>
    <property type="match status" value="1"/>
</dbReference>
<dbReference type="InterPro" id="IPR050191">
    <property type="entry name" value="ATP-dep_DNA_ligase"/>
</dbReference>
<evidence type="ECO:0000256" key="2">
    <source>
        <dbReference type="ARBA" id="ARBA00012727"/>
    </source>
</evidence>
<protein>
    <recommendedName>
        <fullName evidence="2">DNA ligase (ATP)</fullName>
        <ecNumber evidence="2">6.5.1.1</ecNumber>
    </recommendedName>
</protein>
<evidence type="ECO:0000256" key="1">
    <source>
        <dbReference type="ARBA" id="ARBA00007572"/>
    </source>
</evidence>
<evidence type="ECO:0000313" key="7">
    <source>
        <dbReference type="Proteomes" id="UP000773462"/>
    </source>
</evidence>
<accession>A0ABS4P0S1</accession>
<dbReference type="InterPro" id="IPR012340">
    <property type="entry name" value="NA-bd_OB-fold"/>
</dbReference>
<dbReference type="InterPro" id="IPR012310">
    <property type="entry name" value="DNA_ligase_ATP-dep_cent"/>
</dbReference>
<proteinExistence type="inferred from homology"/>